<evidence type="ECO:0000256" key="2">
    <source>
        <dbReference type="SAM" id="SignalP"/>
    </source>
</evidence>
<dbReference type="PANTHER" id="PTHR11559">
    <property type="entry name" value="CARBOXYLESTERASE"/>
    <property type="match status" value="1"/>
</dbReference>
<dbReference type="InterPro" id="IPR029058">
    <property type="entry name" value="AB_hydrolase_fold"/>
</dbReference>
<dbReference type="Proteomes" id="UP000094527">
    <property type="component" value="Unassembled WGS sequence"/>
</dbReference>
<protein>
    <submittedName>
        <fullName evidence="4">Esterase E4</fullName>
    </submittedName>
</protein>
<sequence>MKRKPISLIHLLALIFVTGINASEDLSPHSHIVQTQNGPIQGILKQARGGSNYVAYLGLRYVKPVKRFQKHLGQETSKLPVMVFIHGGGFIFGDGNNYGADYFMESEDVILVTFNYRLGLLGFLSTGDDAITSNLGLLDQIMALRFVKENIPAFNGDASKVTVFGNSAGSASIHFMLMSPLAEGLFNAAIMQSGALSFWSYSPNPRETTLRFVKEAARNCKNIKEDAEPEEQSIQIRKCLEKKKTKQLLLSQIVFWMRWPGFNILSRFLPTAEVASHSGATHDSYFASLPESWKQTGKQTVYHNKVPVMLGTTSDEGATLFAAPVYHSEEALKQLNDEWKQVAPIAFCYEGFFPDKKLPAISKKIKKFYFGTDPITLENKQALVNLYSDVLFLLPSLFAADEMARNGFTVYPYKFSYSGEWSLRQALFKDKEDMFQGKVGHADELQYLFPHPLLGPPLEPNSESEKFSKSLVKLWTSFAKQGKPEVNWNNGNTVEWKPIQTKNQAPLSFDLMNIDKEPSIVKLDINERAQFWGKLIKDYSKEKSKATNVPKTEL</sequence>
<dbReference type="EMBL" id="LJIJ01000508">
    <property type="protein sequence ID" value="ODM96730.1"/>
    <property type="molecule type" value="Genomic_DNA"/>
</dbReference>
<keyword evidence="5" id="KW-1185">Reference proteome</keyword>
<feature type="chain" id="PRO_5008904563" evidence="2">
    <location>
        <begin position="23"/>
        <end position="554"/>
    </location>
</feature>
<keyword evidence="1" id="KW-0325">Glycoprotein</keyword>
<dbReference type="InterPro" id="IPR050309">
    <property type="entry name" value="Type-B_Carboxylest/Lipase"/>
</dbReference>
<evidence type="ECO:0000259" key="3">
    <source>
        <dbReference type="Pfam" id="PF00135"/>
    </source>
</evidence>
<reference evidence="4 5" key="1">
    <citation type="journal article" date="2016" name="Genome Biol. Evol.">
        <title>Gene Family Evolution Reflects Adaptation to Soil Environmental Stressors in the Genome of the Collembolan Orchesella cincta.</title>
        <authorList>
            <person name="Faddeeva-Vakhrusheva A."/>
            <person name="Derks M.F."/>
            <person name="Anvar S.Y."/>
            <person name="Agamennone V."/>
            <person name="Suring W."/>
            <person name="Smit S."/>
            <person name="van Straalen N.M."/>
            <person name="Roelofs D."/>
        </authorList>
    </citation>
    <scope>NUCLEOTIDE SEQUENCE [LARGE SCALE GENOMIC DNA]</scope>
    <source>
        <tissue evidence="4">Mixed pool</tissue>
    </source>
</reference>
<accession>A0A1D2MUG6</accession>
<dbReference type="STRING" id="48709.A0A1D2MUG6"/>
<dbReference type="Gene3D" id="3.40.50.1820">
    <property type="entry name" value="alpha/beta hydrolase"/>
    <property type="match status" value="1"/>
</dbReference>
<evidence type="ECO:0000256" key="1">
    <source>
        <dbReference type="ARBA" id="ARBA00023180"/>
    </source>
</evidence>
<keyword evidence="2" id="KW-0732">Signal</keyword>
<evidence type="ECO:0000313" key="5">
    <source>
        <dbReference type="Proteomes" id="UP000094527"/>
    </source>
</evidence>
<gene>
    <name evidence="4" type="ORF">Ocin01_09943</name>
</gene>
<dbReference type="AlphaFoldDB" id="A0A1D2MUG6"/>
<proteinExistence type="predicted"/>
<organism evidence="4 5">
    <name type="scientific">Orchesella cincta</name>
    <name type="common">Springtail</name>
    <name type="synonym">Podura cincta</name>
    <dbReference type="NCBI Taxonomy" id="48709"/>
    <lineage>
        <taxon>Eukaryota</taxon>
        <taxon>Metazoa</taxon>
        <taxon>Ecdysozoa</taxon>
        <taxon>Arthropoda</taxon>
        <taxon>Hexapoda</taxon>
        <taxon>Collembola</taxon>
        <taxon>Entomobryomorpha</taxon>
        <taxon>Entomobryoidea</taxon>
        <taxon>Orchesellidae</taxon>
        <taxon>Orchesellinae</taxon>
        <taxon>Orchesella</taxon>
    </lineage>
</organism>
<dbReference type="SUPFAM" id="SSF53474">
    <property type="entry name" value="alpha/beta-Hydrolases"/>
    <property type="match status" value="1"/>
</dbReference>
<evidence type="ECO:0000313" key="4">
    <source>
        <dbReference type="EMBL" id="ODM96730.1"/>
    </source>
</evidence>
<comment type="caution">
    <text evidence="4">The sequence shown here is derived from an EMBL/GenBank/DDBJ whole genome shotgun (WGS) entry which is preliminary data.</text>
</comment>
<feature type="domain" description="Carboxylesterase type B" evidence="3">
    <location>
        <begin position="74"/>
        <end position="513"/>
    </location>
</feature>
<dbReference type="InterPro" id="IPR002018">
    <property type="entry name" value="CarbesteraseB"/>
</dbReference>
<dbReference type="Pfam" id="PF00135">
    <property type="entry name" value="COesterase"/>
    <property type="match status" value="1"/>
</dbReference>
<name>A0A1D2MUG6_ORCCI</name>
<feature type="signal peptide" evidence="2">
    <location>
        <begin position="1"/>
        <end position="22"/>
    </location>
</feature>